<accession>A0A3N0IPQ7</accession>
<dbReference type="EMBL" id="PPTT01000033">
    <property type="protein sequence ID" value="RDB66029.1"/>
    <property type="molecule type" value="Genomic_DNA"/>
</dbReference>
<dbReference type="InterPro" id="IPR017900">
    <property type="entry name" value="4Fe4S_Fe_S_CS"/>
</dbReference>
<keyword evidence="3" id="KW-0408">Iron</keyword>
<feature type="domain" description="4Fe-4S ferredoxin-type" evidence="5">
    <location>
        <begin position="4"/>
        <end position="34"/>
    </location>
</feature>
<keyword evidence="8" id="KW-1185">Reference proteome</keyword>
<dbReference type="EMBL" id="QICC01000139">
    <property type="protein sequence ID" value="RNM38991.1"/>
    <property type="molecule type" value="Genomic_DNA"/>
</dbReference>
<dbReference type="Pfam" id="PF13247">
    <property type="entry name" value="Fer4_11"/>
    <property type="match status" value="1"/>
</dbReference>
<keyword evidence="2" id="KW-0479">Metal-binding</keyword>
<dbReference type="PROSITE" id="PS51379">
    <property type="entry name" value="4FE4S_FER_2"/>
    <property type="match status" value="2"/>
</dbReference>
<organism evidence="7 9">
    <name type="scientific">Eggerthella sinensis</name>
    <dbReference type="NCBI Taxonomy" id="242230"/>
    <lineage>
        <taxon>Bacteria</taxon>
        <taxon>Bacillati</taxon>
        <taxon>Actinomycetota</taxon>
        <taxon>Coriobacteriia</taxon>
        <taxon>Eggerthellales</taxon>
        <taxon>Eggerthellaceae</taxon>
        <taxon>Eggerthella</taxon>
    </lineage>
</organism>
<dbReference type="InterPro" id="IPR050954">
    <property type="entry name" value="ET_IronSulfur_Cluster-Binding"/>
</dbReference>
<dbReference type="GO" id="GO:0046872">
    <property type="term" value="F:metal ion binding"/>
    <property type="evidence" value="ECO:0007669"/>
    <property type="project" value="UniProtKB-KW"/>
</dbReference>
<dbReference type="InterPro" id="IPR017896">
    <property type="entry name" value="4Fe4S_Fe-S-bd"/>
</dbReference>
<evidence type="ECO:0000313" key="8">
    <source>
        <dbReference type="Proteomes" id="UP000253817"/>
    </source>
</evidence>
<dbReference type="PANTHER" id="PTHR43177">
    <property type="entry name" value="PROTEIN NRFC"/>
    <property type="match status" value="1"/>
</dbReference>
<dbReference type="CDD" id="cd10551">
    <property type="entry name" value="PsrB"/>
    <property type="match status" value="1"/>
</dbReference>
<evidence type="ECO:0000313" key="6">
    <source>
        <dbReference type="EMBL" id="RDB66029.1"/>
    </source>
</evidence>
<dbReference type="Gene3D" id="3.30.70.20">
    <property type="match status" value="2"/>
</dbReference>
<evidence type="ECO:0000313" key="7">
    <source>
        <dbReference type="EMBL" id="RNM38991.1"/>
    </source>
</evidence>
<dbReference type="RefSeq" id="WP_114547516.1">
    <property type="nucleotide sequence ID" value="NZ_JAJCHC010000001.1"/>
</dbReference>
<dbReference type="GO" id="GO:0051539">
    <property type="term" value="F:4 iron, 4 sulfur cluster binding"/>
    <property type="evidence" value="ECO:0007669"/>
    <property type="project" value="UniProtKB-KW"/>
</dbReference>
<evidence type="ECO:0000256" key="1">
    <source>
        <dbReference type="ARBA" id="ARBA00022485"/>
    </source>
</evidence>
<dbReference type="Proteomes" id="UP000270112">
    <property type="component" value="Unassembled WGS sequence"/>
</dbReference>
<dbReference type="SUPFAM" id="SSF54862">
    <property type="entry name" value="4Fe-4S ferredoxins"/>
    <property type="match status" value="1"/>
</dbReference>
<reference evidence="7" key="3">
    <citation type="journal article" date="2019" name="Microbiol. Resour. Announc.">
        <title>Draft Genome Sequences of Type Strains of Gordonibacter faecihominis, Paraeggerthella hongkongensis, Parvibacter caecicola,Slackia equolifaciens, Slackia faecicanis, and Slackia isoflavoniconvertens.</title>
        <authorList>
            <person name="Danylec N."/>
            <person name="Stoll D.A."/>
            <person name="Dotsch A."/>
            <person name="Huch M."/>
        </authorList>
    </citation>
    <scope>NUCLEOTIDE SEQUENCE</scope>
    <source>
        <strain evidence="7">DSM 16107</strain>
    </source>
</reference>
<dbReference type="PROSITE" id="PS00198">
    <property type="entry name" value="4FE4S_FER_1"/>
    <property type="match status" value="1"/>
</dbReference>
<dbReference type="AlphaFoldDB" id="A0A3N0IPQ7"/>
<reference evidence="9" key="2">
    <citation type="submission" date="2018-05" db="EMBL/GenBank/DDBJ databases">
        <title>Genome Sequencing of selected type strains of the family Eggerthellaceae.</title>
        <authorList>
            <person name="Danylec N."/>
            <person name="Stoll D.A."/>
            <person name="Doetsch A."/>
            <person name="Huch M."/>
        </authorList>
    </citation>
    <scope>NUCLEOTIDE SEQUENCE [LARGE SCALE GENOMIC DNA]</scope>
    <source>
        <strain evidence="9">DSM 16107</strain>
    </source>
</reference>
<dbReference type="PANTHER" id="PTHR43177:SF3">
    <property type="entry name" value="PROTEIN NRFC HOMOLOG"/>
    <property type="match status" value="1"/>
</dbReference>
<gene>
    <name evidence="6" type="ORF">C1876_14920</name>
    <name evidence="7" type="ORF">DMP09_17070</name>
</gene>
<evidence type="ECO:0000313" key="9">
    <source>
        <dbReference type="Proteomes" id="UP000270112"/>
    </source>
</evidence>
<keyword evidence="1" id="KW-0004">4Fe-4S</keyword>
<dbReference type="Proteomes" id="UP000253817">
    <property type="component" value="Unassembled WGS sequence"/>
</dbReference>
<evidence type="ECO:0000256" key="2">
    <source>
        <dbReference type="ARBA" id="ARBA00022723"/>
    </source>
</evidence>
<evidence type="ECO:0000256" key="4">
    <source>
        <dbReference type="ARBA" id="ARBA00023014"/>
    </source>
</evidence>
<reference evidence="6 8" key="1">
    <citation type="journal article" date="2018" name="Elife">
        <title>Discovery and characterization of a prevalent human gut bacterial enzyme sufficient for the inactivation of a family of plant toxins.</title>
        <authorList>
            <person name="Koppel N."/>
            <person name="Bisanz J.E."/>
            <person name="Pandelia M.E."/>
            <person name="Turnbaugh P.J."/>
            <person name="Balskus E.P."/>
        </authorList>
    </citation>
    <scope>NUCLEOTIDE SEQUENCE [LARGE SCALE GENOMIC DNA]</scope>
    <source>
        <strain evidence="6 8">DSM 16107</strain>
    </source>
</reference>
<keyword evidence="4" id="KW-0411">Iron-sulfur</keyword>
<evidence type="ECO:0000256" key="3">
    <source>
        <dbReference type="ARBA" id="ARBA00023004"/>
    </source>
</evidence>
<evidence type="ECO:0000259" key="5">
    <source>
        <dbReference type="PROSITE" id="PS51379"/>
    </source>
</evidence>
<proteinExistence type="predicted"/>
<dbReference type="OrthoDB" id="3175224at2"/>
<feature type="domain" description="4Fe-4S ferredoxin-type" evidence="5">
    <location>
        <begin position="87"/>
        <end position="116"/>
    </location>
</feature>
<comment type="caution">
    <text evidence="7">The sequence shown here is derived from an EMBL/GenBank/DDBJ whole genome shotgun (WGS) entry which is preliminary data.</text>
</comment>
<protein>
    <submittedName>
        <fullName evidence="7">4Fe-4S ferredoxin</fullName>
    </submittedName>
</protein>
<name>A0A3N0IPQ7_9ACTN</name>
<sequence>MTQYSILTDLNKCVGCLACSISCKVINNVPVGSYWNKVLRVGPNPRVEGGQWPDVYTYFLTVQCQHCEDPECVKVCPTEASHKLEDGTVQIDKSKCIGCQFCAMACPYSVRYLNEEERVVEKCTLCEQKIAQGELPQCVAQCGARARWFGDLEQGVESFVTCGCDTTDPSYDAQAAFRLVLGDCIGEDGSFPVKPFGESELHHLPDVGNKPSFVYVLRNETWQGGEE</sequence>